<evidence type="ECO:0000313" key="1">
    <source>
        <dbReference type="EMBL" id="AJY75766.1"/>
    </source>
</evidence>
<sequence>MITSINGLQDIHTVIRNERKVGGAVEAERIRLCSGEEYAYPVITSVDTDGKTIYSIGFFTNDGTRIIANISEVAQISQPSHKWLKDLVNTNYKSFKIGQKVNYLLRLCELNEGSATSIFRAEVERIVEDIGADSIAHVKNAHPILQHSAKILPMRIA</sequence>
<evidence type="ECO:0000313" key="2">
    <source>
        <dbReference type="Proteomes" id="UP000032633"/>
    </source>
</evidence>
<protein>
    <submittedName>
        <fullName evidence="1">Uncharacterized protein</fullName>
    </submittedName>
</protein>
<keyword evidence="2" id="KW-1185">Reference proteome</keyword>
<reference evidence="1 2" key="1">
    <citation type="journal article" date="2015" name="J. Biotechnol.">
        <title>Complete genome sequence of Paenibacillus beijingensis 7188(T) (=DSM 24997(T)), a novel rhizobacterium from jujube garden soil.</title>
        <authorList>
            <person name="Kwak Y."/>
            <person name="Shin J.H."/>
        </authorList>
    </citation>
    <scope>NUCLEOTIDE SEQUENCE [LARGE SCALE GENOMIC DNA]</scope>
    <source>
        <strain evidence="1 2">DSM 24997</strain>
    </source>
</reference>
<dbReference type="Proteomes" id="UP000032633">
    <property type="component" value="Chromosome"/>
</dbReference>
<dbReference type="PATRIC" id="fig|1126833.4.peg.3483"/>
<dbReference type="KEGG" id="pbj:VN24_15915"/>
<dbReference type="HOGENOM" id="CLU_1701727_0_0_9"/>
<name>A0A0D5NKJ2_9BACL</name>
<accession>A0A0D5NKJ2</accession>
<reference evidence="2" key="2">
    <citation type="submission" date="2015-03" db="EMBL/GenBank/DDBJ databases">
        <title>Genome sequence of Paenibacillus beijingensis strain DSM 24997T.</title>
        <authorList>
            <person name="Kwak Y."/>
            <person name="Shin J.-H."/>
        </authorList>
    </citation>
    <scope>NUCLEOTIDE SEQUENCE [LARGE SCALE GENOMIC DNA]</scope>
    <source>
        <strain evidence="2">DSM 24997</strain>
    </source>
</reference>
<dbReference type="EMBL" id="CP011058">
    <property type="protein sequence ID" value="AJY75766.1"/>
    <property type="molecule type" value="Genomic_DNA"/>
</dbReference>
<dbReference type="AlphaFoldDB" id="A0A0D5NKJ2"/>
<organism evidence="1 2">
    <name type="scientific">Paenibacillus beijingensis</name>
    <dbReference type="NCBI Taxonomy" id="1126833"/>
    <lineage>
        <taxon>Bacteria</taxon>
        <taxon>Bacillati</taxon>
        <taxon>Bacillota</taxon>
        <taxon>Bacilli</taxon>
        <taxon>Bacillales</taxon>
        <taxon>Paenibacillaceae</taxon>
        <taxon>Paenibacillus</taxon>
    </lineage>
</organism>
<proteinExistence type="predicted"/>
<gene>
    <name evidence="1" type="ORF">VN24_15915</name>
</gene>